<dbReference type="EMBL" id="CP159837">
    <property type="protein sequence ID" value="XCM40308.1"/>
    <property type="molecule type" value="Genomic_DNA"/>
</dbReference>
<evidence type="ECO:0008006" key="3">
    <source>
        <dbReference type="Google" id="ProtNLM"/>
    </source>
</evidence>
<accession>A0AAU8JM00</accession>
<dbReference type="AlphaFoldDB" id="A0AAU8JM00"/>
<evidence type="ECO:0000256" key="1">
    <source>
        <dbReference type="SAM" id="MobiDB-lite"/>
    </source>
</evidence>
<feature type="region of interest" description="Disordered" evidence="1">
    <location>
        <begin position="59"/>
        <end position="93"/>
    </location>
</feature>
<gene>
    <name evidence="2" type="ORF">ABWT76_001299</name>
</gene>
<reference evidence="2" key="1">
    <citation type="submission" date="2024-07" db="EMBL/GenBank/DDBJ databases">
        <authorList>
            <person name="Kim Y.J."/>
            <person name="Jeong J.Y."/>
        </authorList>
    </citation>
    <scope>NUCLEOTIDE SEQUENCE</scope>
    <source>
        <strain evidence="2">GIHE-MW2</strain>
    </source>
</reference>
<dbReference type="RefSeq" id="WP_242049857.1">
    <property type="nucleotide sequence ID" value="NZ_CP159837.1"/>
</dbReference>
<proteinExistence type="predicted"/>
<organism evidence="2">
    <name type="scientific">Planktothricoides raciborskii GIHE-MW2</name>
    <dbReference type="NCBI Taxonomy" id="2792601"/>
    <lineage>
        <taxon>Bacteria</taxon>
        <taxon>Bacillati</taxon>
        <taxon>Cyanobacteriota</taxon>
        <taxon>Cyanophyceae</taxon>
        <taxon>Oscillatoriophycideae</taxon>
        <taxon>Oscillatoriales</taxon>
        <taxon>Oscillatoriaceae</taxon>
        <taxon>Planktothricoides</taxon>
    </lineage>
</organism>
<evidence type="ECO:0000313" key="2">
    <source>
        <dbReference type="EMBL" id="XCM40308.1"/>
    </source>
</evidence>
<name>A0AAU8JM00_9CYAN</name>
<protein>
    <recommendedName>
        <fullName evidence="3">Transposase</fullName>
    </recommendedName>
</protein>
<sequence length="184" mass="21097">MFNSVDTSRHWQFAEFLGQGDTILERSRCKSVQYDFGFSLNGFRHSDVTLGSFPIIQYDRTPQKSDRTPQKSDRTPQKSAPQKSDRPPKKAIAPYKKAIAPHKKSDRPLMGLRNRVSFFTATVNCYIHNRNPVSFFGVKNQELRNRVSFLAAKVNCDIHNRNPVSFLGQKPGTQKPGFFFAYHI</sequence>
<feature type="compositionally biased region" description="Basic and acidic residues" evidence="1">
    <location>
        <begin position="61"/>
        <end position="76"/>
    </location>
</feature>